<accession>A0A848G2U5</accession>
<dbReference type="InterPro" id="IPR005467">
    <property type="entry name" value="His_kinase_dom"/>
</dbReference>
<dbReference type="Pfam" id="PF02518">
    <property type="entry name" value="HATPase_c"/>
    <property type="match status" value="1"/>
</dbReference>
<dbReference type="EC" id="2.7.13.3" evidence="2"/>
<dbReference type="Gene3D" id="3.30.565.10">
    <property type="entry name" value="Histidine kinase-like ATPase, C-terminal domain"/>
    <property type="match status" value="1"/>
</dbReference>
<name>A0A848G2U5_9RHOO</name>
<dbReference type="SMART" id="SM00387">
    <property type="entry name" value="HATPase_c"/>
    <property type="match status" value="1"/>
</dbReference>
<dbReference type="CDD" id="cd00082">
    <property type="entry name" value="HisKA"/>
    <property type="match status" value="1"/>
</dbReference>
<dbReference type="InterPro" id="IPR003661">
    <property type="entry name" value="HisK_dim/P_dom"/>
</dbReference>
<evidence type="ECO:0000256" key="2">
    <source>
        <dbReference type="ARBA" id="ARBA00012438"/>
    </source>
</evidence>
<dbReference type="Proteomes" id="UP000580043">
    <property type="component" value="Unassembled WGS sequence"/>
</dbReference>
<reference evidence="7 8" key="1">
    <citation type="submission" date="2020-04" db="EMBL/GenBank/DDBJ databases">
        <title>Zoogloea sp. G-4-1-14 isolated from soil.</title>
        <authorList>
            <person name="Dahal R.H."/>
        </authorList>
    </citation>
    <scope>NUCLEOTIDE SEQUENCE [LARGE SCALE GENOMIC DNA]</scope>
    <source>
        <strain evidence="7 8">G-4-1-14</strain>
    </source>
</reference>
<feature type="domain" description="Histidine kinase" evidence="5">
    <location>
        <begin position="182"/>
        <end position="426"/>
    </location>
</feature>
<dbReference type="InterPro" id="IPR036890">
    <property type="entry name" value="HATPase_C_sf"/>
</dbReference>
<dbReference type="Gene3D" id="3.40.50.2300">
    <property type="match status" value="1"/>
</dbReference>
<dbReference type="InterPro" id="IPR001789">
    <property type="entry name" value="Sig_transdc_resp-reg_receiver"/>
</dbReference>
<dbReference type="EMBL" id="JABBGA010000003">
    <property type="protein sequence ID" value="NML25325.1"/>
    <property type="molecule type" value="Genomic_DNA"/>
</dbReference>
<dbReference type="PANTHER" id="PTHR43065:SF50">
    <property type="entry name" value="HISTIDINE KINASE"/>
    <property type="match status" value="1"/>
</dbReference>
<gene>
    <name evidence="7" type="ORF">HHL15_06200</name>
</gene>
<keyword evidence="8" id="KW-1185">Reference proteome</keyword>
<dbReference type="PANTHER" id="PTHR43065">
    <property type="entry name" value="SENSOR HISTIDINE KINASE"/>
    <property type="match status" value="1"/>
</dbReference>
<proteinExistence type="predicted"/>
<dbReference type="PROSITE" id="PS50110">
    <property type="entry name" value="RESPONSE_REGULATORY"/>
    <property type="match status" value="1"/>
</dbReference>
<evidence type="ECO:0000259" key="6">
    <source>
        <dbReference type="PROSITE" id="PS50110"/>
    </source>
</evidence>
<dbReference type="CDD" id="cd16943">
    <property type="entry name" value="HATPase_AtoS-like"/>
    <property type="match status" value="1"/>
</dbReference>
<keyword evidence="3 4" id="KW-0597">Phosphoprotein</keyword>
<dbReference type="GO" id="GO:0000155">
    <property type="term" value="F:phosphorelay sensor kinase activity"/>
    <property type="evidence" value="ECO:0007669"/>
    <property type="project" value="InterPro"/>
</dbReference>
<feature type="modified residue" description="4-aspartylphosphate" evidence="4">
    <location>
        <position position="66"/>
    </location>
</feature>
<dbReference type="SUPFAM" id="SSF52172">
    <property type="entry name" value="CheY-like"/>
    <property type="match status" value="1"/>
</dbReference>
<dbReference type="PRINTS" id="PR00344">
    <property type="entry name" value="BCTRLSENSOR"/>
</dbReference>
<dbReference type="Pfam" id="PF00072">
    <property type="entry name" value="Response_reg"/>
    <property type="match status" value="1"/>
</dbReference>
<dbReference type="AlphaFoldDB" id="A0A848G2U5"/>
<evidence type="ECO:0000256" key="3">
    <source>
        <dbReference type="ARBA" id="ARBA00022553"/>
    </source>
</evidence>
<dbReference type="InterPro" id="IPR004358">
    <property type="entry name" value="Sig_transdc_His_kin-like_C"/>
</dbReference>
<sequence>MDEKDACAPEPQPRRRTILVVDDEPINRMVLKGILPGDLNVLMAGSGLEALEMVVAEPRPDLVLLDVMMPDLDGFEVLRCLKGEPSTADIPVIMVTAMIDEESEQKGFELGAADYIHKPVRAAIVNSRVQVQLQAKAAREMLFRNNQRLRHKVEDGAHALEKAQMQLMQAEKMASLGQLAAGVAHEINNPVGFVGSNLGALEGYLKDLFAIIDAYADGAAACADAAPFARVGELRRQADYDFLREDVVSLLKESQEGVDRVRKIVCDLKDYSHMSTAEWHWTDLHQGLESTLNMARNQLKYHCTVIREYGQLPQVYCLGSQLNQVFMNLIVNAAQAIEGKGDITIRTGCRGDDQVWVSISDTGRGIAPDDLQRVFEPFYTTKPVGQGTGLGLSLSWGIVDRHHGRIEVSSEVGKGTTFTVTLPIGQVGATD</sequence>
<protein>
    <recommendedName>
        <fullName evidence="2">histidine kinase</fullName>
        <ecNumber evidence="2">2.7.13.3</ecNumber>
    </recommendedName>
</protein>
<dbReference type="PROSITE" id="PS50109">
    <property type="entry name" value="HIS_KIN"/>
    <property type="match status" value="1"/>
</dbReference>
<dbReference type="InterPro" id="IPR011006">
    <property type="entry name" value="CheY-like_superfamily"/>
</dbReference>
<dbReference type="SUPFAM" id="SSF55874">
    <property type="entry name" value="ATPase domain of HSP90 chaperone/DNA topoisomerase II/histidine kinase"/>
    <property type="match status" value="1"/>
</dbReference>
<evidence type="ECO:0000256" key="4">
    <source>
        <dbReference type="PROSITE-ProRule" id="PRU00169"/>
    </source>
</evidence>
<evidence type="ECO:0000256" key="1">
    <source>
        <dbReference type="ARBA" id="ARBA00000085"/>
    </source>
</evidence>
<feature type="domain" description="Response regulatory" evidence="6">
    <location>
        <begin position="17"/>
        <end position="133"/>
    </location>
</feature>
<evidence type="ECO:0000259" key="5">
    <source>
        <dbReference type="PROSITE" id="PS50109"/>
    </source>
</evidence>
<organism evidence="7 8">
    <name type="scientific">Zoogloea dura</name>
    <dbReference type="NCBI Taxonomy" id="2728840"/>
    <lineage>
        <taxon>Bacteria</taxon>
        <taxon>Pseudomonadati</taxon>
        <taxon>Pseudomonadota</taxon>
        <taxon>Betaproteobacteria</taxon>
        <taxon>Rhodocyclales</taxon>
        <taxon>Zoogloeaceae</taxon>
        <taxon>Zoogloea</taxon>
    </lineage>
</organism>
<dbReference type="Gene3D" id="1.10.287.130">
    <property type="match status" value="1"/>
</dbReference>
<evidence type="ECO:0000313" key="7">
    <source>
        <dbReference type="EMBL" id="NML25325.1"/>
    </source>
</evidence>
<dbReference type="InterPro" id="IPR003594">
    <property type="entry name" value="HATPase_dom"/>
</dbReference>
<dbReference type="SMART" id="SM00448">
    <property type="entry name" value="REC"/>
    <property type="match status" value="1"/>
</dbReference>
<comment type="catalytic activity">
    <reaction evidence="1">
        <text>ATP + protein L-histidine = ADP + protein N-phospho-L-histidine.</text>
        <dbReference type="EC" id="2.7.13.3"/>
    </reaction>
</comment>
<evidence type="ECO:0000313" key="8">
    <source>
        <dbReference type="Proteomes" id="UP000580043"/>
    </source>
</evidence>
<comment type="caution">
    <text evidence="7">The sequence shown here is derived from an EMBL/GenBank/DDBJ whole genome shotgun (WGS) entry which is preliminary data.</text>
</comment>